<keyword evidence="6" id="KW-0106">Calcium</keyword>
<feature type="domain" description="Sulfatase N-terminal" evidence="8">
    <location>
        <begin position="41"/>
        <end position="392"/>
    </location>
</feature>
<proteinExistence type="inferred from homology"/>
<dbReference type="CDD" id="cd16030">
    <property type="entry name" value="iduronate-2-sulfatase"/>
    <property type="match status" value="1"/>
</dbReference>
<dbReference type="EC" id="3.1.6.6" evidence="9"/>
<comment type="cofactor">
    <cofactor evidence="1">
        <name>Ca(2+)</name>
        <dbReference type="ChEBI" id="CHEBI:29108"/>
    </cofactor>
</comment>
<evidence type="ECO:0000313" key="9">
    <source>
        <dbReference type="EMBL" id="TWU62058.1"/>
    </source>
</evidence>
<evidence type="ECO:0000259" key="8">
    <source>
        <dbReference type="Pfam" id="PF00884"/>
    </source>
</evidence>
<dbReference type="GO" id="GO:0047753">
    <property type="term" value="F:choline-sulfatase activity"/>
    <property type="evidence" value="ECO:0007669"/>
    <property type="project" value="UniProtKB-EC"/>
</dbReference>
<dbReference type="SUPFAM" id="SSF53649">
    <property type="entry name" value="Alkaline phosphatase-like"/>
    <property type="match status" value="1"/>
</dbReference>
<comment type="caution">
    <text evidence="9">The sequence shown here is derived from an EMBL/GenBank/DDBJ whole genome shotgun (WGS) entry which is preliminary data.</text>
</comment>
<accession>A0A5C6FN49</accession>
<dbReference type="Pfam" id="PF00884">
    <property type="entry name" value="Sulfatase"/>
    <property type="match status" value="1"/>
</dbReference>
<dbReference type="GO" id="GO:0005737">
    <property type="term" value="C:cytoplasm"/>
    <property type="evidence" value="ECO:0007669"/>
    <property type="project" value="TreeGrafter"/>
</dbReference>
<keyword evidence="3" id="KW-0479">Metal-binding</keyword>
<evidence type="ECO:0000256" key="3">
    <source>
        <dbReference type="ARBA" id="ARBA00022723"/>
    </source>
</evidence>
<evidence type="ECO:0000256" key="1">
    <source>
        <dbReference type="ARBA" id="ARBA00001913"/>
    </source>
</evidence>
<dbReference type="GO" id="GO:0046872">
    <property type="term" value="F:metal ion binding"/>
    <property type="evidence" value="ECO:0007669"/>
    <property type="project" value="UniProtKB-KW"/>
</dbReference>
<comment type="similarity">
    <text evidence="2">Belongs to the sulfatase family.</text>
</comment>
<reference evidence="9 10" key="1">
    <citation type="submission" date="2019-02" db="EMBL/GenBank/DDBJ databases">
        <title>Deep-cultivation of Planctomycetes and their phenomic and genomic characterization uncovers novel biology.</title>
        <authorList>
            <person name="Wiegand S."/>
            <person name="Jogler M."/>
            <person name="Boedeker C."/>
            <person name="Pinto D."/>
            <person name="Vollmers J."/>
            <person name="Rivas-Marin E."/>
            <person name="Kohn T."/>
            <person name="Peeters S.H."/>
            <person name="Heuer A."/>
            <person name="Rast P."/>
            <person name="Oberbeckmann S."/>
            <person name="Bunk B."/>
            <person name="Jeske O."/>
            <person name="Meyerdierks A."/>
            <person name="Storesund J.E."/>
            <person name="Kallscheuer N."/>
            <person name="Luecker S."/>
            <person name="Lage O.M."/>
            <person name="Pohl T."/>
            <person name="Merkel B.J."/>
            <person name="Hornburger P."/>
            <person name="Mueller R.-W."/>
            <person name="Bruemmer F."/>
            <person name="Labrenz M."/>
            <person name="Spormann A.M."/>
            <person name="Op Den Camp H."/>
            <person name="Overmann J."/>
            <person name="Amann R."/>
            <person name="Jetten M.S.M."/>
            <person name="Mascher T."/>
            <person name="Medema M.H."/>
            <person name="Devos D.P."/>
            <person name="Kaster A.-K."/>
            <person name="Ovreas L."/>
            <person name="Rohde M."/>
            <person name="Galperin M.Y."/>
            <person name="Jogler C."/>
        </authorList>
    </citation>
    <scope>NUCLEOTIDE SEQUENCE [LARGE SCALE GENOMIC DNA]</scope>
    <source>
        <strain evidence="9 10">V7</strain>
    </source>
</reference>
<dbReference type="PANTHER" id="PTHR45953:SF1">
    <property type="entry name" value="IDURONATE 2-SULFATASE"/>
    <property type="match status" value="1"/>
</dbReference>
<evidence type="ECO:0000256" key="7">
    <source>
        <dbReference type="SAM" id="MobiDB-lite"/>
    </source>
</evidence>
<dbReference type="AlphaFoldDB" id="A0A5C6FN49"/>
<dbReference type="OrthoDB" id="9782218at2"/>
<organism evidence="9 10">
    <name type="scientific">Crateriforma conspicua</name>
    <dbReference type="NCBI Taxonomy" id="2527996"/>
    <lineage>
        <taxon>Bacteria</taxon>
        <taxon>Pseudomonadati</taxon>
        <taxon>Planctomycetota</taxon>
        <taxon>Planctomycetia</taxon>
        <taxon>Planctomycetales</taxon>
        <taxon>Planctomycetaceae</taxon>
        <taxon>Crateriforma</taxon>
    </lineage>
</organism>
<dbReference type="Proteomes" id="UP000316476">
    <property type="component" value="Unassembled WGS sequence"/>
</dbReference>
<feature type="region of interest" description="Disordered" evidence="7">
    <location>
        <begin position="492"/>
        <end position="512"/>
    </location>
</feature>
<dbReference type="InterPro" id="IPR017850">
    <property type="entry name" value="Alkaline_phosphatase_core_sf"/>
</dbReference>
<gene>
    <name evidence="9" type="primary">betC_27</name>
    <name evidence="9" type="ORF">V7x_37870</name>
</gene>
<dbReference type="EMBL" id="SJPZ01000002">
    <property type="protein sequence ID" value="TWU62058.1"/>
    <property type="molecule type" value="Genomic_DNA"/>
</dbReference>
<dbReference type="PANTHER" id="PTHR45953">
    <property type="entry name" value="IDURONATE 2-SULFATASE"/>
    <property type="match status" value="1"/>
</dbReference>
<keyword evidence="5 9" id="KW-0378">Hydrolase</keyword>
<evidence type="ECO:0000256" key="6">
    <source>
        <dbReference type="ARBA" id="ARBA00022837"/>
    </source>
</evidence>
<dbReference type="GO" id="GO:0004423">
    <property type="term" value="F:iduronate-2-sulfatase activity"/>
    <property type="evidence" value="ECO:0007669"/>
    <property type="project" value="InterPro"/>
</dbReference>
<evidence type="ECO:0000256" key="2">
    <source>
        <dbReference type="ARBA" id="ARBA00008779"/>
    </source>
</evidence>
<evidence type="ECO:0000256" key="5">
    <source>
        <dbReference type="ARBA" id="ARBA00022801"/>
    </source>
</evidence>
<dbReference type="InterPro" id="IPR000917">
    <property type="entry name" value="Sulfatase_N"/>
</dbReference>
<evidence type="ECO:0000256" key="4">
    <source>
        <dbReference type="ARBA" id="ARBA00022729"/>
    </source>
</evidence>
<dbReference type="InterPro" id="IPR035874">
    <property type="entry name" value="IDS"/>
</dbReference>
<sequence>MLMQSKIFRRLFRWLVVQILVPVSLVSFAMGQSPNNKAERPNVLFIVADDLNCMIRPYGDKTAVTPNLTSLADRGIVFQNAYCQQAVCNPSRSSFLTGLRPDTVGVDDLRKGFRDTAPGGESLVTLPQHFKNHGYFCQDIGKIFHNMGDTQDRRSWSIDEVLHTGTHAADTVYTNTAPVLRKERYRKAPVTESLTVPDLAYRDGQIANLAAGMLREYPQNGQPFFLAVGFWRPHLPFVAPKKYWDLYDPQAIPLPQPLSAPAEAPDIAMHDSREVRGYDGPASQDPFTPDSLRQLRHGYYASISFLDTQIGEILRGLRDGGHLNNTIVVFTSDHGFHVGEKSLIGKTSNFELDARVPLIIADPRQPDAHGRSTRSLTELVDLYPTLASLAGIHGDLSDTLQGVDVSAVIESPDRSVKDAAFTQHQHPFYGAPSNWRAWGRSVRTADWRYTEWRSIDDGSLVHRELYDHAGDPTESANVVARHRVVADEHAKRLQKHFGLSSSPSRPDGGHHD</sequence>
<evidence type="ECO:0000313" key="10">
    <source>
        <dbReference type="Proteomes" id="UP000316476"/>
    </source>
</evidence>
<dbReference type="Gene3D" id="3.40.720.10">
    <property type="entry name" value="Alkaline Phosphatase, subunit A"/>
    <property type="match status" value="1"/>
</dbReference>
<protein>
    <submittedName>
        <fullName evidence="9">Choline-sulfatase</fullName>
        <ecNumber evidence="9">3.1.6.6</ecNumber>
    </submittedName>
</protein>
<name>A0A5C6FN49_9PLAN</name>
<keyword evidence="4" id="KW-0732">Signal</keyword>